<name>A0A0G4G0L1_9ALVE</name>
<accession>A0A0G4G0L1</accession>
<protein>
    <submittedName>
        <fullName evidence="1">Uncharacterized protein</fullName>
    </submittedName>
</protein>
<reference evidence="1" key="1">
    <citation type="submission" date="2014-11" db="EMBL/GenBank/DDBJ databases">
        <authorList>
            <person name="Otto D Thomas"/>
            <person name="Naeem Raeece"/>
        </authorList>
    </citation>
    <scope>NUCLEOTIDE SEQUENCE</scope>
</reference>
<dbReference type="PhylomeDB" id="A0A0G4G0L1"/>
<sequence>MEMGVADVTAVFLTSKDHNAKRVSATLLSVLPRVLEKNSFKDILDNKYEELKRMTAEYEPGGTYLVEIGLYGLPCAAQLFDHKLEGVCKELGFKRVDTAIAVKAPPEGGRAQAIIMNWIDDLLTGAPPKEHKVL</sequence>
<evidence type="ECO:0000313" key="1">
    <source>
        <dbReference type="EMBL" id="CEM21540.1"/>
    </source>
</evidence>
<proteinExistence type="predicted"/>
<dbReference type="VEuPathDB" id="CryptoDB:Cvel_19669"/>
<dbReference type="EMBL" id="CDMZ01000789">
    <property type="protein sequence ID" value="CEM21540.1"/>
    <property type="molecule type" value="Genomic_DNA"/>
</dbReference>
<gene>
    <name evidence="1" type="ORF">Cvel_19669</name>
</gene>
<dbReference type="AlphaFoldDB" id="A0A0G4G0L1"/>
<organism evidence="1">
    <name type="scientific">Chromera velia CCMP2878</name>
    <dbReference type="NCBI Taxonomy" id="1169474"/>
    <lineage>
        <taxon>Eukaryota</taxon>
        <taxon>Sar</taxon>
        <taxon>Alveolata</taxon>
        <taxon>Colpodellida</taxon>
        <taxon>Chromeraceae</taxon>
        <taxon>Chromera</taxon>
    </lineage>
</organism>